<feature type="domain" description="PKD" evidence="5">
    <location>
        <begin position="595"/>
        <end position="682"/>
    </location>
</feature>
<dbReference type="PANTHER" id="PTHR11705:SF119">
    <property type="entry name" value="OS02G0119300 PROTEIN"/>
    <property type="match status" value="1"/>
</dbReference>
<dbReference type="Pfam" id="PF00246">
    <property type="entry name" value="Peptidase_M14"/>
    <property type="match status" value="1"/>
</dbReference>
<dbReference type="CDD" id="cd06226">
    <property type="entry name" value="M14_CPT_like"/>
    <property type="match status" value="1"/>
</dbReference>
<evidence type="ECO:0000256" key="1">
    <source>
        <dbReference type="ARBA" id="ARBA00001913"/>
    </source>
</evidence>
<dbReference type="Gene3D" id="2.60.120.380">
    <property type="match status" value="1"/>
</dbReference>
<dbReference type="PRINTS" id="PR00765">
    <property type="entry name" value="CRBOXYPTASEA"/>
</dbReference>
<comment type="similarity">
    <text evidence="3 4">Belongs to the peptidase M14 family.</text>
</comment>
<dbReference type="InterPro" id="IPR000834">
    <property type="entry name" value="Peptidase_M14"/>
</dbReference>
<dbReference type="SMART" id="SM00631">
    <property type="entry name" value="Zn_pept"/>
    <property type="match status" value="1"/>
</dbReference>
<dbReference type="GO" id="GO:0004181">
    <property type="term" value="F:metallocarboxypeptidase activity"/>
    <property type="evidence" value="ECO:0007669"/>
    <property type="project" value="InterPro"/>
</dbReference>
<evidence type="ECO:0000313" key="7">
    <source>
        <dbReference type="EMBL" id="PND36866.1"/>
    </source>
</evidence>
<feature type="active site" description="Proton donor/acceptor" evidence="4">
    <location>
        <position position="432"/>
    </location>
</feature>
<evidence type="ECO:0000313" key="8">
    <source>
        <dbReference type="Proteomes" id="UP000235916"/>
    </source>
</evidence>
<protein>
    <submittedName>
        <fullName evidence="7">Uncharacterized protein</fullName>
    </submittedName>
</protein>
<dbReference type="Proteomes" id="UP000235916">
    <property type="component" value="Unassembled WGS sequence"/>
</dbReference>
<dbReference type="Gene3D" id="3.40.630.10">
    <property type="entry name" value="Zn peptidases"/>
    <property type="match status" value="1"/>
</dbReference>
<dbReference type="InterPro" id="IPR013783">
    <property type="entry name" value="Ig-like_fold"/>
</dbReference>
<comment type="cofactor">
    <cofactor evidence="2">
        <name>Zn(2+)</name>
        <dbReference type="ChEBI" id="CHEBI:29105"/>
    </cofactor>
</comment>
<dbReference type="EMBL" id="POSP01000003">
    <property type="protein sequence ID" value="PND36866.1"/>
    <property type="molecule type" value="Genomic_DNA"/>
</dbReference>
<keyword evidence="8" id="KW-1185">Reference proteome</keyword>
<evidence type="ECO:0000256" key="3">
    <source>
        <dbReference type="ARBA" id="ARBA00005988"/>
    </source>
</evidence>
<feature type="domain" description="Peptidase M14" evidence="6">
    <location>
        <begin position="152"/>
        <end position="462"/>
    </location>
</feature>
<evidence type="ECO:0000256" key="4">
    <source>
        <dbReference type="PROSITE-ProRule" id="PRU01379"/>
    </source>
</evidence>
<dbReference type="AlphaFoldDB" id="A0A2N8KTU2"/>
<dbReference type="GO" id="GO:0005615">
    <property type="term" value="C:extracellular space"/>
    <property type="evidence" value="ECO:0007669"/>
    <property type="project" value="TreeGrafter"/>
</dbReference>
<dbReference type="InterPro" id="IPR000601">
    <property type="entry name" value="PKD_dom"/>
</dbReference>
<evidence type="ECO:0000259" key="6">
    <source>
        <dbReference type="PROSITE" id="PS52035"/>
    </source>
</evidence>
<dbReference type="PROSITE" id="PS50093">
    <property type="entry name" value="PKD"/>
    <property type="match status" value="1"/>
</dbReference>
<dbReference type="GO" id="GO:0006508">
    <property type="term" value="P:proteolysis"/>
    <property type="evidence" value="ECO:0007669"/>
    <property type="project" value="InterPro"/>
</dbReference>
<dbReference type="SMART" id="SM00089">
    <property type="entry name" value="PKD"/>
    <property type="match status" value="1"/>
</dbReference>
<dbReference type="GO" id="GO:0008270">
    <property type="term" value="F:zinc ion binding"/>
    <property type="evidence" value="ECO:0007669"/>
    <property type="project" value="InterPro"/>
</dbReference>
<dbReference type="SUPFAM" id="SSF49299">
    <property type="entry name" value="PKD domain"/>
    <property type="match status" value="1"/>
</dbReference>
<dbReference type="Gene3D" id="2.60.40.10">
    <property type="entry name" value="Immunoglobulins"/>
    <property type="match status" value="1"/>
</dbReference>
<comment type="cofactor">
    <cofactor evidence="1">
        <name>Ca(2+)</name>
        <dbReference type="ChEBI" id="CHEBI:29108"/>
    </cofactor>
</comment>
<dbReference type="InterPro" id="IPR035986">
    <property type="entry name" value="PKD_dom_sf"/>
</dbReference>
<dbReference type="PANTHER" id="PTHR11705">
    <property type="entry name" value="PROTEASE FAMILY M14 CARBOXYPEPTIDASE A,B"/>
    <property type="match status" value="1"/>
</dbReference>
<proteinExistence type="inferred from homology"/>
<reference evidence="7 8" key="1">
    <citation type="submission" date="2018-01" db="EMBL/GenBank/DDBJ databases">
        <title>Draft genome sequence of Paucibacter aquatile CR182 isolated from freshwater of the Nakdong River.</title>
        <authorList>
            <person name="Choi A."/>
            <person name="Chung E.J."/>
        </authorList>
    </citation>
    <scope>NUCLEOTIDE SEQUENCE [LARGE SCALE GENOMIC DNA]</scope>
    <source>
        <strain evidence="7 8">CR182</strain>
    </source>
</reference>
<dbReference type="CDD" id="cd00146">
    <property type="entry name" value="PKD"/>
    <property type="match status" value="1"/>
</dbReference>
<evidence type="ECO:0000256" key="2">
    <source>
        <dbReference type="ARBA" id="ARBA00001947"/>
    </source>
</evidence>
<dbReference type="InterPro" id="IPR022409">
    <property type="entry name" value="PKD/Chitinase_dom"/>
</dbReference>
<dbReference type="OrthoDB" id="9811296at2"/>
<evidence type="ECO:0000259" key="5">
    <source>
        <dbReference type="PROSITE" id="PS50093"/>
    </source>
</evidence>
<name>A0A2N8KTU2_9BURK</name>
<dbReference type="InterPro" id="IPR007280">
    <property type="entry name" value="Peptidase_C_arc/bac"/>
</dbReference>
<dbReference type="SUPFAM" id="SSF53187">
    <property type="entry name" value="Zn-dependent exopeptidases"/>
    <property type="match status" value="1"/>
</dbReference>
<dbReference type="PROSITE" id="PS52035">
    <property type="entry name" value="PEPTIDASE_M14"/>
    <property type="match status" value="1"/>
</dbReference>
<comment type="caution">
    <text evidence="7">The sequence shown here is derived from an EMBL/GenBank/DDBJ whole genome shotgun (WGS) entry which is preliminary data.</text>
</comment>
<organism evidence="7 8">
    <name type="scientific">Kinneretia aquatilis</name>
    <dbReference type="NCBI Taxonomy" id="2070761"/>
    <lineage>
        <taxon>Bacteria</taxon>
        <taxon>Pseudomonadati</taxon>
        <taxon>Pseudomonadota</taxon>
        <taxon>Betaproteobacteria</taxon>
        <taxon>Burkholderiales</taxon>
        <taxon>Sphaerotilaceae</taxon>
        <taxon>Roseateles</taxon>
    </lineage>
</organism>
<dbReference type="Pfam" id="PF04151">
    <property type="entry name" value="PPC"/>
    <property type="match status" value="1"/>
</dbReference>
<dbReference type="Pfam" id="PF18911">
    <property type="entry name" value="PKD_4"/>
    <property type="match status" value="1"/>
</dbReference>
<sequence>MGSSRRRSSMPAIRPSVWLLTSLFSGLLLSPSFMVQAHDAPASPASAKASAAENLRTVYRAYFKDLRLAQGIAHSRFDTLESKYELGYLVVLADANEARELRALGFRLQVDEQWLPEQQAQAARESAELAERRRSLGKALVPSFAGIPSYSCYPTVEEVFAEGDALIAAKPQLARWVDIGDSWQKTRASGGYDLRVLKLGNSAGPTNKPRLFVNAGIHAREYTTTPLVLEFAKRLVNGYGVDADATWILDHHEIHLLLATNPDGRKKAESGLLWRKNTNTAYCGATSNSRGADLNRNFTFQWNSTNGAGSSGSACNETYRGPSAASEPETQAVEAYIRSLWPDRRGPNRADAAPLDTSGIHLDIHSHGRLLLWPWGTNGVVAGNDKQLATLGRKFAYWNNHTPQRSLSLYETDGTSDGPSYGELGVAAFTFELGTAFFEQCSYYNSTVLPGNLPALIYAAKVVRTPYQTPAGPDVLSLALAGNASSSGVPTGTQVALSATVDDSRYNNSNGAEPTQAVSAAEAYIDTPPWVAGATPRALQASDGSFNSSSEAVRASLDTTGLAPGKHLVYVRGRDAAGNWGALSAVFLNISDGSGGTAPVAAFDTSINGLNVSFTDRSSDADGSIASRSWNFGDGATSSAANPSHAYAAAGSYTVSLTVTDNEGKSNSLSKPLVLSADNVPVLSNGQTVSGLSGARGSWRYYKLAIPSGARNLVVKGSGGSGDMDLYTQNGSQPSLSSYSCRKNGSTNTETCSIASPVAGWVYIGLYAYAAYSGLTLNVSFTP</sequence>
<accession>A0A2N8KTU2</accession>
<gene>
    <name evidence="7" type="ORF">C1O66_04480</name>
</gene>